<dbReference type="InterPro" id="IPR003650">
    <property type="entry name" value="Orange_dom"/>
</dbReference>
<evidence type="ECO:0000256" key="1">
    <source>
        <dbReference type="ARBA" id="ARBA00004123"/>
    </source>
</evidence>
<evidence type="ECO:0000256" key="6">
    <source>
        <dbReference type="SAM" id="MobiDB-lite"/>
    </source>
</evidence>
<keyword evidence="4" id="KW-0804">Transcription</keyword>
<evidence type="ECO:0000256" key="2">
    <source>
        <dbReference type="ARBA" id="ARBA00023015"/>
    </source>
</evidence>
<evidence type="ECO:0000256" key="5">
    <source>
        <dbReference type="ARBA" id="ARBA00023242"/>
    </source>
</evidence>
<evidence type="ECO:0000256" key="3">
    <source>
        <dbReference type="ARBA" id="ARBA00023125"/>
    </source>
</evidence>
<accession>A0A8J2NLE5</accession>
<keyword evidence="5" id="KW-0539">Nucleus</keyword>
<dbReference type="PROSITE" id="PS50888">
    <property type="entry name" value="BHLH"/>
    <property type="match status" value="1"/>
</dbReference>
<organism evidence="9 10">
    <name type="scientific">Allacma fusca</name>
    <dbReference type="NCBI Taxonomy" id="39272"/>
    <lineage>
        <taxon>Eukaryota</taxon>
        <taxon>Metazoa</taxon>
        <taxon>Ecdysozoa</taxon>
        <taxon>Arthropoda</taxon>
        <taxon>Hexapoda</taxon>
        <taxon>Collembola</taxon>
        <taxon>Symphypleona</taxon>
        <taxon>Sminthuridae</taxon>
        <taxon>Allacma</taxon>
    </lineage>
</organism>
<feature type="domain" description="BHLH" evidence="7">
    <location>
        <begin position="28"/>
        <end position="85"/>
    </location>
</feature>
<dbReference type="AlphaFoldDB" id="A0A8J2NLE5"/>
<sequence length="349" mass="37671">MCSAESTPDPNNGGSITKTPDATSRNPNRRSNKPIMEKRRRARINNCLNELKGILLEAMRKDPARHSKLEKADILELTVSHLKALHRHHSSGSNSGDGSRFRAGFAECAAEVGRFLSSTKPEGIDPQTSGRLLSHLADCINNPSLGSPPMNNNHPTHTPLSSLEGGGNVTTTLNVGPNTPIISLVPSRLSSGEIAFVVPGFNSSAAAAAAAAAAQHQHQHHLRGASTPSSAISLTMQSALHCNPPPMLSPEVPLELTVSSSSSSGCSLSPNYPIGNGHSHLHQHHHHHHHQQHQQQQQQQQQQTHPHPPTFHPHKLGSYSPALPPSTQPLALVTPKKEEQDGNCWRPWW</sequence>
<feature type="region of interest" description="Disordered" evidence="6">
    <location>
        <begin position="1"/>
        <end position="41"/>
    </location>
</feature>
<evidence type="ECO:0000256" key="4">
    <source>
        <dbReference type="ARBA" id="ARBA00023163"/>
    </source>
</evidence>
<feature type="domain" description="Orange" evidence="8">
    <location>
        <begin position="101"/>
        <end position="136"/>
    </location>
</feature>
<dbReference type="FunFam" id="4.10.280.10:FF:000009">
    <property type="entry name" value="Transcription factor HES-1"/>
    <property type="match status" value="1"/>
</dbReference>
<dbReference type="EMBL" id="CAJVCH010045452">
    <property type="protein sequence ID" value="CAG7717391.1"/>
    <property type="molecule type" value="Genomic_DNA"/>
</dbReference>
<dbReference type="CDD" id="cd18913">
    <property type="entry name" value="bHLH-O_hairy_like"/>
    <property type="match status" value="1"/>
</dbReference>
<dbReference type="SMART" id="SM00353">
    <property type="entry name" value="HLH"/>
    <property type="match status" value="1"/>
</dbReference>
<comment type="subcellular location">
    <subcellularLocation>
        <location evidence="1">Nucleus</location>
    </subcellularLocation>
</comment>
<gene>
    <name evidence="9" type="ORF">AFUS01_LOCUS6850</name>
</gene>
<feature type="region of interest" description="Disordered" evidence="6">
    <location>
        <begin position="265"/>
        <end position="349"/>
    </location>
</feature>
<reference evidence="9" key="1">
    <citation type="submission" date="2021-06" db="EMBL/GenBank/DDBJ databases">
        <authorList>
            <person name="Hodson N. C."/>
            <person name="Mongue J. A."/>
            <person name="Jaron S. K."/>
        </authorList>
    </citation>
    <scope>NUCLEOTIDE SEQUENCE</scope>
</reference>
<keyword evidence="2" id="KW-0805">Transcription regulation</keyword>
<dbReference type="PROSITE" id="PS51054">
    <property type="entry name" value="ORANGE"/>
    <property type="match status" value="1"/>
</dbReference>
<dbReference type="InterPro" id="IPR050370">
    <property type="entry name" value="HES_HEY"/>
</dbReference>
<dbReference type="GO" id="GO:0005634">
    <property type="term" value="C:nucleus"/>
    <property type="evidence" value="ECO:0007669"/>
    <property type="project" value="UniProtKB-SubCell"/>
</dbReference>
<protein>
    <submittedName>
        <fullName evidence="9">Uncharacterized protein</fullName>
    </submittedName>
</protein>
<dbReference type="GO" id="GO:0006355">
    <property type="term" value="P:regulation of DNA-templated transcription"/>
    <property type="evidence" value="ECO:0007669"/>
    <property type="project" value="InterPro"/>
</dbReference>
<evidence type="ECO:0000313" key="10">
    <source>
        <dbReference type="Proteomes" id="UP000708208"/>
    </source>
</evidence>
<dbReference type="Pfam" id="PF07527">
    <property type="entry name" value="Hairy_orange"/>
    <property type="match status" value="1"/>
</dbReference>
<dbReference type="PANTHER" id="PTHR10985">
    <property type="entry name" value="BASIC HELIX-LOOP-HELIX TRANSCRIPTION FACTOR, HES-RELATED"/>
    <property type="match status" value="1"/>
</dbReference>
<feature type="compositionally biased region" description="Polar residues" evidence="6">
    <location>
        <begin position="1"/>
        <end position="26"/>
    </location>
</feature>
<evidence type="ECO:0000259" key="7">
    <source>
        <dbReference type="PROSITE" id="PS50888"/>
    </source>
</evidence>
<dbReference type="OrthoDB" id="6085656at2759"/>
<dbReference type="InterPro" id="IPR011598">
    <property type="entry name" value="bHLH_dom"/>
</dbReference>
<feature type="compositionally biased region" description="Low complexity" evidence="6">
    <location>
        <begin position="293"/>
        <end position="305"/>
    </location>
</feature>
<dbReference type="GO" id="GO:0046983">
    <property type="term" value="F:protein dimerization activity"/>
    <property type="evidence" value="ECO:0007669"/>
    <property type="project" value="InterPro"/>
</dbReference>
<feature type="region of interest" description="Disordered" evidence="6">
    <location>
        <begin position="143"/>
        <end position="172"/>
    </location>
</feature>
<proteinExistence type="predicted"/>
<feature type="compositionally biased region" description="Basic residues" evidence="6">
    <location>
        <begin position="279"/>
        <end position="292"/>
    </location>
</feature>
<dbReference type="SMART" id="SM00511">
    <property type="entry name" value="ORANGE"/>
    <property type="match status" value="1"/>
</dbReference>
<keyword evidence="3" id="KW-0238">DNA-binding</keyword>
<evidence type="ECO:0000313" key="9">
    <source>
        <dbReference type="EMBL" id="CAG7717391.1"/>
    </source>
</evidence>
<dbReference type="GO" id="GO:1990837">
    <property type="term" value="F:sequence-specific double-stranded DNA binding"/>
    <property type="evidence" value="ECO:0007669"/>
    <property type="project" value="UniProtKB-ARBA"/>
</dbReference>
<evidence type="ECO:0000259" key="8">
    <source>
        <dbReference type="PROSITE" id="PS51054"/>
    </source>
</evidence>
<feature type="compositionally biased region" description="Basic residues" evidence="6">
    <location>
        <begin position="27"/>
        <end position="41"/>
    </location>
</feature>
<dbReference type="Proteomes" id="UP000708208">
    <property type="component" value="Unassembled WGS sequence"/>
</dbReference>
<name>A0A8J2NLE5_9HEXA</name>
<comment type="caution">
    <text evidence="9">The sequence shown here is derived from an EMBL/GenBank/DDBJ whole genome shotgun (WGS) entry which is preliminary data.</text>
</comment>
<dbReference type="Pfam" id="PF00010">
    <property type="entry name" value="HLH"/>
    <property type="match status" value="1"/>
</dbReference>
<keyword evidence="10" id="KW-1185">Reference proteome</keyword>
<feature type="compositionally biased region" description="Low complexity" evidence="6">
    <location>
        <begin position="148"/>
        <end position="159"/>
    </location>
</feature>